<gene>
    <name evidence="1" type="ORF">LCGC14_1956460</name>
</gene>
<sequence>MGDFALNSSIVSDMTNRVDDAMIAQHDTDGENGMEQRWPNKDWTKWFGIYDDIPEVKIAFDMRAIWTIGNGFEADTRTTIILDAIDGNGLDTFDSILKNLFVVKRINGDSFAEIIRKDNGELLNLKPLNPGRMVSVYSAKGRIDHYEWQIYKKDSNGRNEKSGFMKFKPKKILHFTNKRIADELHGKSDINALQKIIIANTESFDDMRKLMHRFVKPMFKFTYETDD</sequence>
<dbReference type="EMBL" id="LAZR01021456">
    <property type="protein sequence ID" value="KKL85262.1"/>
    <property type="molecule type" value="Genomic_DNA"/>
</dbReference>
<feature type="non-terminal residue" evidence="1">
    <location>
        <position position="227"/>
    </location>
</feature>
<accession>A0A0F9ID26</accession>
<organism evidence="1">
    <name type="scientific">marine sediment metagenome</name>
    <dbReference type="NCBI Taxonomy" id="412755"/>
    <lineage>
        <taxon>unclassified sequences</taxon>
        <taxon>metagenomes</taxon>
        <taxon>ecological metagenomes</taxon>
    </lineage>
</organism>
<name>A0A0F9ID26_9ZZZZ</name>
<evidence type="ECO:0000313" key="1">
    <source>
        <dbReference type="EMBL" id="KKL85262.1"/>
    </source>
</evidence>
<dbReference type="AlphaFoldDB" id="A0A0F9ID26"/>
<protein>
    <submittedName>
        <fullName evidence="1">Uncharacterized protein</fullName>
    </submittedName>
</protein>
<reference evidence="1" key="1">
    <citation type="journal article" date="2015" name="Nature">
        <title>Complex archaea that bridge the gap between prokaryotes and eukaryotes.</title>
        <authorList>
            <person name="Spang A."/>
            <person name="Saw J.H."/>
            <person name="Jorgensen S.L."/>
            <person name="Zaremba-Niedzwiedzka K."/>
            <person name="Martijn J."/>
            <person name="Lind A.E."/>
            <person name="van Eijk R."/>
            <person name="Schleper C."/>
            <person name="Guy L."/>
            <person name="Ettema T.J."/>
        </authorList>
    </citation>
    <scope>NUCLEOTIDE SEQUENCE</scope>
</reference>
<proteinExistence type="predicted"/>
<comment type="caution">
    <text evidence="1">The sequence shown here is derived from an EMBL/GenBank/DDBJ whole genome shotgun (WGS) entry which is preliminary data.</text>
</comment>